<accession>A0A8S4PU87</accession>
<protein>
    <recommendedName>
        <fullName evidence="3">EF-hand domain-containing protein</fullName>
    </recommendedName>
</protein>
<dbReference type="EMBL" id="CAIIXF020000010">
    <property type="protein sequence ID" value="CAH1797591.1"/>
    <property type="molecule type" value="Genomic_DNA"/>
</dbReference>
<organism evidence="1 2">
    <name type="scientific">Owenia fusiformis</name>
    <name type="common">Polychaete worm</name>
    <dbReference type="NCBI Taxonomy" id="6347"/>
    <lineage>
        <taxon>Eukaryota</taxon>
        <taxon>Metazoa</taxon>
        <taxon>Spiralia</taxon>
        <taxon>Lophotrochozoa</taxon>
        <taxon>Annelida</taxon>
        <taxon>Polychaeta</taxon>
        <taxon>Sedentaria</taxon>
        <taxon>Canalipalpata</taxon>
        <taxon>Sabellida</taxon>
        <taxon>Oweniida</taxon>
        <taxon>Oweniidae</taxon>
        <taxon>Owenia</taxon>
    </lineage>
</organism>
<comment type="caution">
    <text evidence="1">The sequence shown here is derived from an EMBL/GenBank/DDBJ whole genome shotgun (WGS) entry which is preliminary data.</text>
</comment>
<dbReference type="Proteomes" id="UP000749559">
    <property type="component" value="Unassembled WGS sequence"/>
</dbReference>
<gene>
    <name evidence="1" type="ORF">OFUS_LOCUS21851</name>
</gene>
<dbReference type="Gene3D" id="1.10.238.10">
    <property type="entry name" value="EF-hand"/>
    <property type="match status" value="1"/>
</dbReference>
<evidence type="ECO:0000313" key="1">
    <source>
        <dbReference type="EMBL" id="CAH1797591.1"/>
    </source>
</evidence>
<sequence length="157" mass="18243">MAEKTENSCDDKQVSEIRQMPNLWLRKLATILFVWDLDNDGYAGNDDMMNIADKIIQVGNFNGKSGDNIINFYRDIIKHTSDNPSSEVVKATSLSEQLVAAWRVKDNPDTVKLWCKVYSDMFKVIDFNATGFLTFDQYLVFWNTFNLDRRFAKMQFD</sequence>
<evidence type="ECO:0008006" key="3">
    <source>
        <dbReference type="Google" id="ProtNLM"/>
    </source>
</evidence>
<proteinExistence type="predicted"/>
<reference evidence="1" key="1">
    <citation type="submission" date="2022-03" db="EMBL/GenBank/DDBJ databases">
        <authorList>
            <person name="Martin C."/>
        </authorList>
    </citation>
    <scope>NUCLEOTIDE SEQUENCE</scope>
</reference>
<dbReference type="OrthoDB" id="6242242at2759"/>
<dbReference type="AlphaFoldDB" id="A0A8S4PU87"/>
<evidence type="ECO:0000313" key="2">
    <source>
        <dbReference type="Proteomes" id="UP000749559"/>
    </source>
</evidence>
<name>A0A8S4PU87_OWEFU</name>
<dbReference type="SUPFAM" id="SSF47473">
    <property type="entry name" value="EF-hand"/>
    <property type="match status" value="1"/>
</dbReference>
<feature type="non-terminal residue" evidence="1">
    <location>
        <position position="157"/>
    </location>
</feature>
<dbReference type="InterPro" id="IPR011992">
    <property type="entry name" value="EF-hand-dom_pair"/>
</dbReference>
<keyword evidence="2" id="KW-1185">Reference proteome</keyword>